<keyword evidence="5" id="KW-0997">Cell inner membrane</keyword>
<dbReference type="InterPro" id="IPR006008">
    <property type="entry name" value="YciB"/>
</dbReference>
<dbReference type="NCBIfam" id="NF001325">
    <property type="entry name" value="PRK00259.1-3"/>
    <property type="match status" value="1"/>
</dbReference>
<comment type="subcellular location">
    <subcellularLocation>
        <location evidence="5">Cell inner membrane</location>
        <topology evidence="5">Multi-pass membrane protein</topology>
    </subcellularLocation>
</comment>
<feature type="transmembrane region" description="Helical" evidence="5">
    <location>
        <begin position="75"/>
        <end position="94"/>
    </location>
</feature>
<keyword evidence="1 5" id="KW-1003">Cell membrane</keyword>
<keyword evidence="2 5" id="KW-0812">Transmembrane</keyword>
<protein>
    <recommendedName>
        <fullName evidence="5">Inner membrane-spanning protein YciB</fullName>
    </recommendedName>
</protein>
<evidence type="ECO:0000256" key="3">
    <source>
        <dbReference type="ARBA" id="ARBA00022989"/>
    </source>
</evidence>
<comment type="similarity">
    <text evidence="5">Belongs to the YciB family.</text>
</comment>
<evidence type="ECO:0000313" key="7">
    <source>
        <dbReference type="EMBL" id="VFK41512.1"/>
    </source>
</evidence>
<keyword evidence="3 5" id="KW-1133">Transmembrane helix</keyword>
<feature type="transmembrane region" description="Helical" evidence="5">
    <location>
        <begin position="106"/>
        <end position="127"/>
    </location>
</feature>
<name>A0A450Y6S0_9GAMM</name>
<feature type="transmembrane region" description="Helical" evidence="5">
    <location>
        <begin position="47"/>
        <end position="68"/>
    </location>
</feature>
<dbReference type="GO" id="GO:0005886">
    <property type="term" value="C:plasma membrane"/>
    <property type="evidence" value="ECO:0007669"/>
    <property type="project" value="UniProtKB-SubCell"/>
</dbReference>
<dbReference type="EMBL" id="CAADHB010000016">
    <property type="protein sequence ID" value="VFK78501.1"/>
    <property type="molecule type" value="Genomic_DNA"/>
</dbReference>
<evidence type="ECO:0000313" key="6">
    <source>
        <dbReference type="EMBL" id="VFK37216.1"/>
    </source>
</evidence>
<organism evidence="6">
    <name type="scientific">Candidatus Kentrum sp. SD</name>
    <dbReference type="NCBI Taxonomy" id="2126332"/>
    <lineage>
        <taxon>Bacteria</taxon>
        <taxon>Pseudomonadati</taxon>
        <taxon>Pseudomonadota</taxon>
        <taxon>Gammaproteobacteria</taxon>
        <taxon>Candidatus Kentrum</taxon>
    </lineage>
</organism>
<comment type="function">
    <text evidence="5">Plays a role in cell envelope biogenesis, maintenance of cell envelope integrity and membrane homeostasis.</text>
</comment>
<dbReference type="PANTHER" id="PTHR36917">
    <property type="entry name" value="INTRACELLULAR SEPTATION PROTEIN A-RELATED"/>
    <property type="match status" value="1"/>
</dbReference>
<keyword evidence="4 5" id="KW-0472">Membrane</keyword>
<dbReference type="PANTHER" id="PTHR36917:SF1">
    <property type="entry name" value="INNER MEMBRANE-SPANNING PROTEIN YCIB"/>
    <property type="match status" value="1"/>
</dbReference>
<accession>A0A450Y6S0</accession>
<sequence>MKFLFDFFPILLFFLAFWFYDELKSELMDLGIDPALLTFHENSNTEGILVATIVAIAATFIQVAILWFRRHRVENMHLITLVLLVFFGGATLLFKEEIFIKWKPTAVNWLFALVFWGSQFAWGRKPLVRRMLESNMEIELSDAMWQRLNMSWVLFFVGMGFVNLYVVYHFSTEFWVNFKLFGLLGLTLVFVIGQSFYLMRYMKPNLDLRNQK</sequence>
<feature type="transmembrane region" description="Helical" evidence="5">
    <location>
        <begin position="148"/>
        <end position="168"/>
    </location>
</feature>
<dbReference type="Pfam" id="PF04279">
    <property type="entry name" value="IspA"/>
    <property type="match status" value="1"/>
</dbReference>
<evidence type="ECO:0000256" key="2">
    <source>
        <dbReference type="ARBA" id="ARBA00022692"/>
    </source>
</evidence>
<evidence type="ECO:0000256" key="4">
    <source>
        <dbReference type="ARBA" id="ARBA00023136"/>
    </source>
</evidence>
<evidence type="ECO:0000313" key="8">
    <source>
        <dbReference type="EMBL" id="VFK78501.1"/>
    </source>
</evidence>
<evidence type="ECO:0000256" key="5">
    <source>
        <dbReference type="HAMAP-Rule" id="MF_00189"/>
    </source>
</evidence>
<dbReference type="HAMAP" id="MF_00189">
    <property type="entry name" value="YciB"/>
    <property type="match status" value="1"/>
</dbReference>
<reference evidence="6" key="1">
    <citation type="submission" date="2019-02" db="EMBL/GenBank/DDBJ databases">
        <authorList>
            <person name="Gruber-Vodicka R. H."/>
            <person name="Seah K. B. B."/>
        </authorList>
    </citation>
    <scope>NUCLEOTIDE SEQUENCE</scope>
    <source>
        <strain evidence="8">BECK_S127</strain>
        <strain evidence="7">BECK_S1320</strain>
        <strain evidence="6">BECK_S1321</strain>
    </source>
</reference>
<feature type="transmembrane region" description="Helical" evidence="5">
    <location>
        <begin position="180"/>
        <end position="199"/>
    </location>
</feature>
<gene>
    <name evidence="5" type="primary">yciB</name>
    <name evidence="8" type="ORF">BECKSD772D_GA0070982_101624</name>
    <name evidence="7" type="ORF">BECKSD772E_GA0070983_101226</name>
    <name evidence="6" type="ORF">BECKSD772F_GA0070984_101227</name>
</gene>
<dbReference type="EMBL" id="CAADFU010000012">
    <property type="protein sequence ID" value="VFK41512.1"/>
    <property type="molecule type" value="Genomic_DNA"/>
</dbReference>
<dbReference type="AlphaFoldDB" id="A0A450Y6S0"/>
<evidence type="ECO:0000256" key="1">
    <source>
        <dbReference type="ARBA" id="ARBA00022475"/>
    </source>
</evidence>
<dbReference type="EMBL" id="CAADFR010000012">
    <property type="protein sequence ID" value="VFK37216.1"/>
    <property type="molecule type" value="Genomic_DNA"/>
</dbReference>
<proteinExistence type="inferred from homology"/>